<evidence type="ECO:0000259" key="1">
    <source>
        <dbReference type="PROSITE" id="PS50222"/>
    </source>
</evidence>
<reference evidence="2 3" key="1">
    <citation type="journal article" date="2019" name="Int. J. Syst. Evol. Microbiol.">
        <title>The Global Catalogue of Microorganisms (GCM) 10K type strain sequencing project: providing services to taxonomists for standard genome sequencing and annotation.</title>
        <authorList>
            <consortium name="The Broad Institute Genomics Platform"/>
            <consortium name="The Broad Institute Genome Sequencing Center for Infectious Disease"/>
            <person name="Wu L."/>
            <person name="Ma J."/>
        </authorList>
    </citation>
    <scope>NUCLEOTIDE SEQUENCE [LARGE SCALE GENOMIC DNA]</scope>
    <source>
        <strain evidence="2 3">JCM 14545</strain>
    </source>
</reference>
<protein>
    <recommendedName>
        <fullName evidence="1">EF-hand domain-containing protein</fullName>
    </recommendedName>
</protein>
<proteinExistence type="predicted"/>
<gene>
    <name evidence="2" type="ORF">GCM10009754_70880</name>
</gene>
<keyword evidence="3" id="KW-1185">Reference proteome</keyword>
<feature type="domain" description="EF-hand" evidence="1">
    <location>
        <begin position="133"/>
        <end position="168"/>
    </location>
</feature>
<name>A0ABN2SBJ0_9PSEU</name>
<accession>A0ABN2SBJ0</accession>
<dbReference type="InterPro" id="IPR002048">
    <property type="entry name" value="EF_hand_dom"/>
</dbReference>
<sequence length="258" mass="27913">MTGQDEVRILIPDHPELRLAAAIEFAGALQHANDPLPVDEGEPWRLPEQLVAADLESALDAAVLHQPHFSHRHIGDTGPDTDTGIDLRHDGVGHMPVYVTTLPREQLRLLLDAAAVLEQAETTSGTESLPALREVREFVDTWREADEDQDGDVSLGAWRTVVRILGLAIADTPAREHRPRRLLDEAGQAVPVADGTGTSPAADTAVLLARIDAAGDTRPVDLDTAAFAAYQRLTIEWHTAIYGPKATSADALLQSNTY</sequence>
<organism evidence="2 3">
    <name type="scientific">Amycolatopsis minnesotensis</name>
    <dbReference type="NCBI Taxonomy" id="337894"/>
    <lineage>
        <taxon>Bacteria</taxon>
        <taxon>Bacillati</taxon>
        <taxon>Actinomycetota</taxon>
        <taxon>Actinomycetes</taxon>
        <taxon>Pseudonocardiales</taxon>
        <taxon>Pseudonocardiaceae</taxon>
        <taxon>Amycolatopsis</taxon>
    </lineage>
</organism>
<evidence type="ECO:0000313" key="3">
    <source>
        <dbReference type="Proteomes" id="UP001501116"/>
    </source>
</evidence>
<comment type="caution">
    <text evidence="2">The sequence shown here is derived from an EMBL/GenBank/DDBJ whole genome shotgun (WGS) entry which is preliminary data.</text>
</comment>
<dbReference type="PROSITE" id="PS50222">
    <property type="entry name" value="EF_HAND_2"/>
    <property type="match status" value="1"/>
</dbReference>
<dbReference type="EMBL" id="BAAANN010000038">
    <property type="protein sequence ID" value="GAA1983523.1"/>
    <property type="molecule type" value="Genomic_DNA"/>
</dbReference>
<dbReference type="Proteomes" id="UP001501116">
    <property type="component" value="Unassembled WGS sequence"/>
</dbReference>
<dbReference type="RefSeq" id="WP_344429109.1">
    <property type="nucleotide sequence ID" value="NZ_BAAANN010000038.1"/>
</dbReference>
<evidence type="ECO:0000313" key="2">
    <source>
        <dbReference type="EMBL" id="GAA1983523.1"/>
    </source>
</evidence>